<feature type="compositionally biased region" description="Low complexity" evidence="2">
    <location>
        <begin position="568"/>
        <end position="585"/>
    </location>
</feature>
<feature type="compositionally biased region" description="Polar residues" evidence="2">
    <location>
        <begin position="533"/>
        <end position="548"/>
    </location>
</feature>
<dbReference type="GO" id="GO:0006897">
    <property type="term" value="P:endocytosis"/>
    <property type="evidence" value="ECO:0007669"/>
    <property type="project" value="TreeGrafter"/>
</dbReference>
<dbReference type="InParanoid" id="A0A401GWB2"/>
<dbReference type="Gene3D" id="1.20.1270.60">
    <property type="entry name" value="Arfaptin homology (AH) domain/BAR domain"/>
    <property type="match status" value="1"/>
</dbReference>
<feature type="compositionally biased region" description="Pro residues" evidence="2">
    <location>
        <begin position="813"/>
        <end position="824"/>
    </location>
</feature>
<feature type="coiled-coil region" evidence="1">
    <location>
        <begin position="142"/>
        <end position="169"/>
    </location>
</feature>
<dbReference type="GO" id="GO:0008289">
    <property type="term" value="F:lipid binding"/>
    <property type="evidence" value="ECO:0007669"/>
    <property type="project" value="TreeGrafter"/>
</dbReference>
<dbReference type="PANTHER" id="PTHR31962">
    <property type="entry name" value="SPHINGOLIPID LONG CHAIN BASE-RESPONSIVE PROTEIN PIL1"/>
    <property type="match status" value="1"/>
</dbReference>
<feature type="compositionally biased region" description="Basic and acidic residues" evidence="2">
    <location>
        <begin position="703"/>
        <end position="715"/>
    </location>
</feature>
<feature type="compositionally biased region" description="Polar residues" evidence="2">
    <location>
        <begin position="634"/>
        <end position="648"/>
    </location>
</feature>
<organism evidence="3 4">
    <name type="scientific">Sparassis crispa</name>
    <dbReference type="NCBI Taxonomy" id="139825"/>
    <lineage>
        <taxon>Eukaryota</taxon>
        <taxon>Fungi</taxon>
        <taxon>Dikarya</taxon>
        <taxon>Basidiomycota</taxon>
        <taxon>Agaricomycotina</taxon>
        <taxon>Agaricomycetes</taxon>
        <taxon>Polyporales</taxon>
        <taxon>Sparassidaceae</taxon>
        <taxon>Sparassis</taxon>
    </lineage>
</organism>
<evidence type="ECO:0000313" key="4">
    <source>
        <dbReference type="Proteomes" id="UP000287166"/>
    </source>
</evidence>
<dbReference type="STRING" id="139825.A0A401GWB2"/>
<dbReference type="Proteomes" id="UP000287166">
    <property type="component" value="Unassembled WGS sequence"/>
</dbReference>
<gene>
    <name evidence="3" type="ORF">SCP_0805780</name>
</gene>
<reference evidence="3 4" key="1">
    <citation type="journal article" date="2018" name="Sci. Rep.">
        <title>Genome sequence of the cauliflower mushroom Sparassis crispa (Hanabiratake) and its association with beneficial usage.</title>
        <authorList>
            <person name="Kiyama R."/>
            <person name="Furutani Y."/>
            <person name="Kawaguchi K."/>
            <person name="Nakanishi T."/>
        </authorList>
    </citation>
    <scope>NUCLEOTIDE SEQUENCE [LARGE SCALE GENOMIC DNA]</scope>
</reference>
<protein>
    <submittedName>
        <fullName evidence="3">Uncharacterized protein</fullName>
    </submittedName>
</protein>
<feature type="coiled-coil region" evidence="1">
    <location>
        <begin position="61"/>
        <end position="88"/>
    </location>
</feature>
<feature type="compositionally biased region" description="Basic and acidic residues" evidence="2">
    <location>
        <begin position="422"/>
        <end position="434"/>
    </location>
</feature>
<accession>A0A401GWB2</accession>
<dbReference type="AlphaFoldDB" id="A0A401GWB2"/>
<evidence type="ECO:0000256" key="2">
    <source>
        <dbReference type="SAM" id="MobiDB-lite"/>
    </source>
</evidence>
<dbReference type="InterPro" id="IPR027267">
    <property type="entry name" value="AH/BAR_dom_sf"/>
</dbReference>
<dbReference type="GO" id="GO:0070941">
    <property type="term" value="P:eisosome assembly"/>
    <property type="evidence" value="ECO:0007669"/>
    <property type="project" value="TreeGrafter"/>
</dbReference>
<sequence length="942" mass="100363">MVHRPADSRLLTNLLSHEKDYSKHLSILLDYSQASLASFSAYASASAPPASQVVLAVAGALANADDALRKYAASLERWQAQLKALKDLEDEVGNIMRDREILVTRLIKVSKQRPARDGILGASGSTSSLSFSKSDPQNISKLTTAQTELQACEAHLAMKERELDSLRTSAIKVGLQGRCSAMVECGWTWGEMGKEGLRALEAFGVPNGNGIHQHPYASAAAYKPLPDIGSDSGHPPSDLSTLAPSQSASQVALAYAAPPHADADLSPPNAPLAVPTAPRPYTLSIPPAHAITDIAMPNGLASERIPEEEDGDGGSSVGEDEGQLEVHENSGFRANGKRHDSPVSGLRHPHFSIRGSLDSASEPERHHRLKSPPPRERHRSLFGKTMAALFHRDKEKEKDKSDGGSMDGNSPTKASSSAWYTRTDRHLAKTKGGDDSSDEDGAAPSHHYATWSPFASLPAPVSPKTAVTPSLSDGLNNAQRLKKTKRSSSQARPAPRVSDSDKGHMSDGATVTGSKAQGAAQLKKPVIDGATKMNGNARPNPSMPQNLGTVRAKKSTPSGNATGSALENKPSLSRNSSLSKQSVVSAPLSGSPLSGIAPLQRSSSTSTATRRRTTSTEISESAKSGPKGNRRPLSASQRSGLTRTNEPSLMSIVEGVSRQNREAWLRQDPNRMLVVPKAPAPINFEHIMGAQIISTQSASHFAAPERHDMHARDAPRNPALVPASASAPSLPATPHGASRPLPKSPLRSALRTSRSPSPKSPPPVAGPSLSGIFDAVAPPKVDITLAEDAKNDEAASVSSYETGREEFDDDPEPPAVDPPPPPPPPHDDKPLVGGSDLSHSDSTATTATPPVHRKSVRMSLPPTFSTTPPAIEDDDDDNTGTLRGRPQPRASSARDNDVHQSRWKSRIEEPHHADVWQDSSSEDEEYRSAKRLLRRLSRRSVV</sequence>
<feature type="region of interest" description="Disordered" evidence="2">
    <location>
        <begin position="698"/>
        <end position="771"/>
    </location>
</feature>
<evidence type="ECO:0000313" key="3">
    <source>
        <dbReference type="EMBL" id="GBE86054.1"/>
    </source>
</evidence>
<keyword evidence="4" id="KW-1185">Reference proteome</keyword>
<dbReference type="GeneID" id="38782971"/>
<keyword evidence="1" id="KW-0175">Coiled coil</keyword>
<proteinExistence type="predicted"/>
<feature type="compositionally biased region" description="Polar residues" evidence="2">
    <location>
        <begin position="407"/>
        <end position="420"/>
    </location>
</feature>
<dbReference type="PANTHER" id="PTHR31962:SF1">
    <property type="entry name" value="SPHINGOLIPID LONG CHAIN BASE-RESPONSIVE PROTEIN PIL1"/>
    <property type="match status" value="1"/>
</dbReference>
<dbReference type="GO" id="GO:0036286">
    <property type="term" value="C:eisosome filament"/>
    <property type="evidence" value="ECO:0007669"/>
    <property type="project" value="TreeGrafter"/>
</dbReference>
<comment type="caution">
    <text evidence="3">The sequence shown here is derived from an EMBL/GenBank/DDBJ whole genome shotgun (WGS) entry which is preliminary data.</text>
</comment>
<dbReference type="EMBL" id="BFAD01000008">
    <property type="protein sequence ID" value="GBE86054.1"/>
    <property type="molecule type" value="Genomic_DNA"/>
</dbReference>
<dbReference type="RefSeq" id="XP_027616967.1">
    <property type="nucleotide sequence ID" value="XM_027761166.1"/>
</dbReference>
<feature type="compositionally biased region" description="Polar residues" evidence="2">
    <location>
        <begin position="555"/>
        <end position="565"/>
    </location>
</feature>
<dbReference type="InterPro" id="IPR028245">
    <property type="entry name" value="PIL1/LSP1"/>
</dbReference>
<name>A0A401GWB2_9APHY</name>
<feature type="region of interest" description="Disordered" evidence="2">
    <location>
        <begin position="327"/>
        <end position="653"/>
    </location>
</feature>
<feature type="compositionally biased region" description="Basic and acidic residues" evidence="2">
    <location>
        <begin position="892"/>
        <end position="915"/>
    </location>
</feature>
<feature type="compositionally biased region" description="Basic and acidic residues" evidence="2">
    <location>
        <begin position="390"/>
        <end position="402"/>
    </location>
</feature>
<dbReference type="GO" id="GO:0005886">
    <property type="term" value="C:plasma membrane"/>
    <property type="evidence" value="ECO:0007669"/>
    <property type="project" value="TreeGrafter"/>
</dbReference>
<dbReference type="OrthoDB" id="3358861at2759"/>
<feature type="compositionally biased region" description="Basic residues" evidence="2">
    <location>
        <begin position="366"/>
        <end position="381"/>
    </location>
</feature>
<feature type="region of interest" description="Disordered" evidence="2">
    <location>
        <begin position="784"/>
        <end position="927"/>
    </location>
</feature>
<evidence type="ECO:0000256" key="1">
    <source>
        <dbReference type="SAM" id="Coils"/>
    </source>
</evidence>
<feature type="compositionally biased region" description="Low complexity" evidence="2">
    <location>
        <begin position="718"/>
        <end position="734"/>
    </location>
</feature>
<feature type="compositionally biased region" description="Polar residues" evidence="2">
    <location>
        <begin position="465"/>
        <end position="479"/>
    </location>
</feature>